<keyword evidence="7 9" id="KW-0378">Hydrolase</keyword>
<dbReference type="SUPFAM" id="SSF69065">
    <property type="entry name" value="RNase III domain-like"/>
    <property type="match status" value="1"/>
</dbReference>
<evidence type="ECO:0000256" key="3">
    <source>
        <dbReference type="ARBA" id="ARBA00022552"/>
    </source>
</evidence>
<dbReference type="EMBL" id="QXIU01000053">
    <property type="protein sequence ID" value="RIE14277.1"/>
    <property type="molecule type" value="Genomic_DNA"/>
</dbReference>
<name>A0A398DF48_9BACT</name>
<comment type="subcellular location">
    <subcellularLocation>
        <location evidence="9">Cytoplasm</location>
    </subcellularLocation>
</comment>
<dbReference type="PROSITE" id="PS00517">
    <property type="entry name" value="RNASE_3_1"/>
    <property type="match status" value="1"/>
</dbReference>
<keyword evidence="9" id="KW-0963">Cytoplasm</keyword>
<dbReference type="PANTHER" id="PTHR11207">
    <property type="entry name" value="RIBONUCLEASE III"/>
    <property type="match status" value="1"/>
</dbReference>
<accession>A0A398DQA5</accession>
<keyword evidence="14" id="KW-1185">Reference proteome</keyword>
<evidence type="ECO:0000256" key="8">
    <source>
        <dbReference type="ARBA" id="ARBA00022884"/>
    </source>
</evidence>
<dbReference type="GO" id="GO:0003725">
    <property type="term" value="F:double-stranded RNA binding"/>
    <property type="evidence" value="ECO:0007669"/>
    <property type="project" value="TreeGrafter"/>
</dbReference>
<organism evidence="12 14">
    <name type="scientific">Candidatus Cryosericum odellii</name>
    <dbReference type="NCBI Taxonomy" id="2290917"/>
    <lineage>
        <taxon>Bacteria</taxon>
        <taxon>Pseudomonadati</taxon>
        <taxon>Caldisericota/Cryosericota group</taxon>
        <taxon>Candidatus Cryosericota</taxon>
        <taxon>Candidatus Cryosericia</taxon>
        <taxon>Candidatus Cryosericales</taxon>
        <taxon>Candidatus Cryosericaceae</taxon>
        <taxon>Candidatus Cryosericum</taxon>
    </lineage>
</organism>
<dbReference type="PROSITE" id="PS50137">
    <property type="entry name" value="DS_RBD"/>
    <property type="match status" value="1"/>
</dbReference>
<dbReference type="InterPro" id="IPR011907">
    <property type="entry name" value="RNase_III"/>
</dbReference>
<evidence type="ECO:0000313" key="15">
    <source>
        <dbReference type="Proteomes" id="UP000266489"/>
    </source>
</evidence>
<dbReference type="NCBIfam" id="TIGR02191">
    <property type="entry name" value="RNaseIII"/>
    <property type="match status" value="1"/>
</dbReference>
<dbReference type="InterPro" id="IPR014720">
    <property type="entry name" value="dsRBD_dom"/>
</dbReference>
<keyword evidence="6 9" id="KW-0255">Endonuclease</keyword>
<keyword evidence="3 9" id="KW-0698">rRNA processing</keyword>
<keyword evidence="9" id="KW-0699">rRNA-binding</keyword>
<dbReference type="PANTHER" id="PTHR11207:SF0">
    <property type="entry name" value="RIBONUCLEASE 3"/>
    <property type="match status" value="1"/>
</dbReference>
<feature type="active site" evidence="9">
    <location>
        <position position="76"/>
    </location>
</feature>
<dbReference type="HAMAP" id="MF_00104">
    <property type="entry name" value="RNase_III"/>
    <property type="match status" value="1"/>
</dbReference>
<comment type="caution">
    <text evidence="12">The sequence shown here is derived from an EMBL/GenBank/DDBJ whole genome shotgun (WGS) entry which is preliminary data.</text>
</comment>
<accession>A0A398DF48</accession>
<keyword evidence="9" id="KW-0479">Metal-binding</keyword>
<feature type="domain" description="DRBM" evidence="10">
    <location>
        <begin position="185"/>
        <end position="254"/>
    </location>
</feature>
<comment type="subunit">
    <text evidence="9">Homodimer.</text>
</comment>
<dbReference type="SUPFAM" id="SSF54768">
    <property type="entry name" value="dsRNA-binding domain-like"/>
    <property type="match status" value="1"/>
</dbReference>
<evidence type="ECO:0000313" key="13">
    <source>
        <dbReference type="EMBL" id="RIE14277.1"/>
    </source>
</evidence>
<keyword evidence="9" id="KW-0460">Magnesium</keyword>
<dbReference type="InterPro" id="IPR036389">
    <property type="entry name" value="RNase_III_sf"/>
</dbReference>
<feature type="binding site" evidence="9">
    <location>
        <position position="145"/>
    </location>
    <ligand>
        <name>Mg(2+)</name>
        <dbReference type="ChEBI" id="CHEBI:18420"/>
    </ligand>
</feature>
<evidence type="ECO:0000313" key="12">
    <source>
        <dbReference type="EMBL" id="RIE09801.1"/>
    </source>
</evidence>
<keyword evidence="5 9" id="KW-0540">Nuclease</keyword>
<dbReference type="Proteomes" id="UP000266260">
    <property type="component" value="Unassembled WGS sequence"/>
</dbReference>
<comment type="catalytic activity">
    <reaction evidence="1 9">
        <text>Endonucleolytic cleavage to 5'-phosphomonoester.</text>
        <dbReference type="EC" id="3.1.26.3"/>
    </reaction>
</comment>
<evidence type="ECO:0000256" key="6">
    <source>
        <dbReference type="ARBA" id="ARBA00022759"/>
    </source>
</evidence>
<comment type="cofactor">
    <cofactor evidence="9">
        <name>Mg(2+)</name>
        <dbReference type="ChEBI" id="CHEBI:18420"/>
    </cofactor>
</comment>
<evidence type="ECO:0000256" key="4">
    <source>
        <dbReference type="ARBA" id="ARBA00022664"/>
    </source>
</evidence>
<dbReference type="GO" id="GO:0006397">
    <property type="term" value="P:mRNA processing"/>
    <property type="evidence" value="ECO:0007669"/>
    <property type="project" value="UniProtKB-UniRule"/>
</dbReference>
<dbReference type="GO" id="GO:0046872">
    <property type="term" value="F:metal ion binding"/>
    <property type="evidence" value="ECO:0007669"/>
    <property type="project" value="UniProtKB-KW"/>
</dbReference>
<dbReference type="Gene3D" id="1.10.1520.10">
    <property type="entry name" value="Ribonuclease III domain"/>
    <property type="match status" value="1"/>
</dbReference>
<dbReference type="Pfam" id="PF00035">
    <property type="entry name" value="dsrm"/>
    <property type="match status" value="1"/>
</dbReference>
<evidence type="ECO:0000259" key="10">
    <source>
        <dbReference type="PROSITE" id="PS50137"/>
    </source>
</evidence>
<gene>
    <name evidence="9 12" type="primary">rnc</name>
    <name evidence="13" type="ORF">SMC5_02100</name>
    <name evidence="12" type="ORF">SMC6_02215</name>
</gene>
<keyword evidence="4 9" id="KW-0507">mRNA processing</keyword>
<evidence type="ECO:0000313" key="14">
    <source>
        <dbReference type="Proteomes" id="UP000266260"/>
    </source>
</evidence>
<dbReference type="EC" id="3.1.26.3" evidence="9"/>
<evidence type="ECO:0000256" key="1">
    <source>
        <dbReference type="ARBA" id="ARBA00000109"/>
    </source>
</evidence>
<proteinExistence type="inferred from homology"/>
<comment type="function">
    <text evidence="9">Digests double-stranded RNA. Involved in the processing of primary rRNA transcript to yield the immediate precursors to the large and small rRNAs (23S and 16S). Processes some mRNAs, and tRNAs when they are encoded in the rRNA operon. Processes pre-crRNA and tracrRNA of type II CRISPR loci if present in the organism.</text>
</comment>
<dbReference type="SMART" id="SM00358">
    <property type="entry name" value="DSRM"/>
    <property type="match status" value="1"/>
</dbReference>
<dbReference type="GO" id="GO:0006364">
    <property type="term" value="P:rRNA processing"/>
    <property type="evidence" value="ECO:0007669"/>
    <property type="project" value="UniProtKB-UniRule"/>
</dbReference>
<reference evidence="14 15" key="1">
    <citation type="submission" date="2018-09" db="EMBL/GenBank/DDBJ databases">
        <title>Discovery and Ecogenomic Context for Candidatus Cryosericales, a Global Caldiserica Order Active in Thawing Permafrost.</title>
        <authorList>
            <person name="Martinez M.A."/>
            <person name="Woodcroft B.J."/>
            <person name="Ignacio Espinoza J.C."/>
            <person name="Zayed A."/>
            <person name="Singleton C.M."/>
            <person name="Boyd J."/>
            <person name="Li Y.-F."/>
            <person name="Purvine S."/>
            <person name="Maughan H."/>
            <person name="Hodgkins S.B."/>
            <person name="Anderson D."/>
            <person name="Sederholm M."/>
            <person name="Temperton B."/>
            <person name="Saleska S.R."/>
            <person name="Tyson G.W."/>
            <person name="Rich V.I."/>
        </authorList>
    </citation>
    <scope>NUCLEOTIDE SEQUENCE [LARGE SCALE GENOMIC DNA]</scope>
    <source>
        <strain evidence="13 15">SMC5</strain>
        <strain evidence="12 14">SMC6</strain>
    </source>
</reference>
<dbReference type="AlphaFoldDB" id="A0A398DF48"/>
<dbReference type="GO" id="GO:0019843">
    <property type="term" value="F:rRNA binding"/>
    <property type="evidence" value="ECO:0007669"/>
    <property type="project" value="UniProtKB-KW"/>
</dbReference>
<keyword evidence="8 9" id="KW-0694">RNA-binding</keyword>
<comment type="similarity">
    <text evidence="2">Belongs to the ribonuclease III family.</text>
</comment>
<dbReference type="Proteomes" id="UP000266489">
    <property type="component" value="Unassembled WGS sequence"/>
</dbReference>
<dbReference type="PROSITE" id="PS50142">
    <property type="entry name" value="RNASE_3_2"/>
    <property type="match status" value="1"/>
</dbReference>
<evidence type="ECO:0000256" key="2">
    <source>
        <dbReference type="ARBA" id="ARBA00010183"/>
    </source>
</evidence>
<dbReference type="Pfam" id="PF14622">
    <property type="entry name" value="Ribonucleas_3_3"/>
    <property type="match status" value="1"/>
</dbReference>
<feature type="domain" description="RNase III" evidence="11">
    <location>
        <begin position="32"/>
        <end position="159"/>
    </location>
</feature>
<dbReference type="GO" id="GO:0005737">
    <property type="term" value="C:cytoplasm"/>
    <property type="evidence" value="ECO:0007669"/>
    <property type="project" value="UniProtKB-SubCell"/>
</dbReference>
<dbReference type="CDD" id="cd00593">
    <property type="entry name" value="RIBOc"/>
    <property type="match status" value="1"/>
</dbReference>
<keyword evidence="9" id="KW-0819">tRNA processing</keyword>
<evidence type="ECO:0000256" key="9">
    <source>
        <dbReference type="HAMAP-Rule" id="MF_00104"/>
    </source>
</evidence>
<evidence type="ECO:0000256" key="5">
    <source>
        <dbReference type="ARBA" id="ARBA00022722"/>
    </source>
</evidence>
<dbReference type="CDD" id="cd10845">
    <property type="entry name" value="DSRM_RNAse_III_family"/>
    <property type="match status" value="1"/>
</dbReference>
<dbReference type="RefSeq" id="WP_119119398.1">
    <property type="nucleotide sequence ID" value="NZ_QXIT01000040.1"/>
</dbReference>
<dbReference type="GO" id="GO:0004525">
    <property type="term" value="F:ribonuclease III activity"/>
    <property type="evidence" value="ECO:0007669"/>
    <property type="project" value="UniProtKB-UniRule"/>
</dbReference>
<feature type="binding site" evidence="9">
    <location>
        <position position="72"/>
    </location>
    <ligand>
        <name>Mg(2+)</name>
        <dbReference type="ChEBI" id="CHEBI:18420"/>
    </ligand>
</feature>
<evidence type="ECO:0000256" key="7">
    <source>
        <dbReference type="ARBA" id="ARBA00022801"/>
    </source>
</evidence>
<dbReference type="Gene3D" id="3.30.160.20">
    <property type="match status" value="1"/>
</dbReference>
<feature type="active site" evidence="9">
    <location>
        <position position="148"/>
    </location>
</feature>
<dbReference type="EMBL" id="QXIT01000040">
    <property type="protein sequence ID" value="RIE09801.1"/>
    <property type="molecule type" value="Genomic_DNA"/>
</dbReference>
<dbReference type="GO" id="GO:0010468">
    <property type="term" value="P:regulation of gene expression"/>
    <property type="evidence" value="ECO:0007669"/>
    <property type="project" value="TreeGrafter"/>
</dbReference>
<dbReference type="FunFam" id="1.10.1520.10:FF:000001">
    <property type="entry name" value="Ribonuclease 3"/>
    <property type="match status" value="1"/>
</dbReference>
<protein>
    <recommendedName>
        <fullName evidence="9">Ribonuclease 3</fullName>
        <ecNumber evidence="9">3.1.26.3</ecNumber>
    </recommendedName>
    <alternativeName>
        <fullName evidence="9">Ribonuclease III</fullName>
        <shortName evidence="9">RNase III</shortName>
    </alternativeName>
</protein>
<dbReference type="InterPro" id="IPR000999">
    <property type="entry name" value="RNase_III_dom"/>
</dbReference>
<evidence type="ECO:0000259" key="11">
    <source>
        <dbReference type="PROSITE" id="PS50142"/>
    </source>
</evidence>
<dbReference type="SMART" id="SM00535">
    <property type="entry name" value="RIBOc"/>
    <property type="match status" value="1"/>
</dbReference>
<feature type="binding site" evidence="9">
    <location>
        <position position="148"/>
    </location>
    <ligand>
        <name>Mg(2+)</name>
        <dbReference type="ChEBI" id="CHEBI:18420"/>
    </ligand>
</feature>
<dbReference type="OrthoDB" id="9805026at2"/>
<dbReference type="GO" id="GO:0008033">
    <property type="term" value="P:tRNA processing"/>
    <property type="evidence" value="ECO:0007669"/>
    <property type="project" value="UniProtKB-KW"/>
</dbReference>
<sequence length="264" mass="29257">MTDSLNRSRRTAIHRIVVPKDDFTGALVMERTEEFNKTLPVPFKNLRYLVVALTHSSFASEHHSYTSNEKLEFVGDGVVNFIVAKLLFLEFPDAREGDLSKMRAALVKEQGIYGRALDLGLDRYLLLGKGEDKLRDERKPAILADGFEALVAAIYFDSGMHAAEKFVTIVFHKAIADLHNGAVLDHKTALQEETQRSIRLLPSYDTEVARGEDGSDVFTSLVHVGSVLYGEGRGSSKKKAEEDAARAALEAFVSEHPHRGESGQ</sequence>